<name>A0A0F9KWT9_9ZZZZ</name>
<dbReference type="SUPFAM" id="SSF49899">
    <property type="entry name" value="Concanavalin A-like lectins/glucanases"/>
    <property type="match status" value="1"/>
</dbReference>
<protein>
    <recommendedName>
        <fullName evidence="2">LamG-like jellyroll fold domain-containing protein</fullName>
    </recommendedName>
</protein>
<reference evidence="1" key="1">
    <citation type="journal article" date="2015" name="Nature">
        <title>Complex archaea that bridge the gap between prokaryotes and eukaryotes.</title>
        <authorList>
            <person name="Spang A."/>
            <person name="Saw J.H."/>
            <person name="Jorgensen S.L."/>
            <person name="Zaremba-Niedzwiedzka K."/>
            <person name="Martijn J."/>
            <person name="Lind A.E."/>
            <person name="van Eijk R."/>
            <person name="Schleper C."/>
            <person name="Guy L."/>
            <person name="Ettema T.J."/>
        </authorList>
    </citation>
    <scope>NUCLEOTIDE SEQUENCE</scope>
</reference>
<gene>
    <name evidence="1" type="ORF">LCGC14_1281090</name>
</gene>
<evidence type="ECO:0000313" key="1">
    <source>
        <dbReference type="EMBL" id="KKM86238.1"/>
    </source>
</evidence>
<dbReference type="InterPro" id="IPR013320">
    <property type="entry name" value="ConA-like_dom_sf"/>
</dbReference>
<proteinExistence type="predicted"/>
<organism evidence="1">
    <name type="scientific">marine sediment metagenome</name>
    <dbReference type="NCBI Taxonomy" id="412755"/>
    <lineage>
        <taxon>unclassified sequences</taxon>
        <taxon>metagenomes</taxon>
        <taxon>ecological metagenomes</taxon>
    </lineage>
</organism>
<dbReference type="EMBL" id="LAZR01007288">
    <property type="protein sequence ID" value="KKM86238.1"/>
    <property type="molecule type" value="Genomic_DNA"/>
</dbReference>
<comment type="caution">
    <text evidence="1">The sequence shown here is derived from an EMBL/GenBank/DDBJ whole genome shotgun (WGS) entry which is preliminary data.</text>
</comment>
<evidence type="ECO:0008006" key="2">
    <source>
        <dbReference type="Google" id="ProtNLM"/>
    </source>
</evidence>
<dbReference type="Gene3D" id="2.60.120.200">
    <property type="match status" value="1"/>
</dbReference>
<dbReference type="Pfam" id="PF13385">
    <property type="entry name" value="Laminin_G_3"/>
    <property type="match status" value="1"/>
</dbReference>
<dbReference type="AlphaFoldDB" id="A0A0F9KWT9"/>
<sequence>MRHRVNGREIEDYQRFDVMDTGLAIPRAESLYVPAISNGIGPSDFIVDDDLVMYAPLYRLRASKFKTVDRYRATGTVTGALWRPNGRLSDSVDDRTLIADHAAIQNIFDGGGTLMSWINPASDGEDNFGQIMRRISGWLHFVTGEAGGAVKVRFSIVRATQNGQWITDDPDVPLNAWTMVTATYNSDHVDNNAIIYINKTARTVGSGLTEDSIPIGARVSDVGDDLSIGGSSDGSLTFDGLVGESWQYTRIFTLAEVTHNLNATKWRYQ</sequence>
<accession>A0A0F9KWT9</accession>